<evidence type="ECO:0000313" key="2">
    <source>
        <dbReference type="Proteomes" id="UP000827976"/>
    </source>
</evidence>
<name>A0ACB7VR38_DIOAL</name>
<reference evidence="2" key="1">
    <citation type="journal article" date="2022" name="Nat. Commun.">
        <title>Chromosome evolution and the genetic basis of agronomically important traits in greater yam.</title>
        <authorList>
            <person name="Bredeson J.V."/>
            <person name="Lyons J.B."/>
            <person name="Oniyinde I.O."/>
            <person name="Okereke N.R."/>
            <person name="Kolade O."/>
            <person name="Nnabue I."/>
            <person name="Nwadili C.O."/>
            <person name="Hribova E."/>
            <person name="Parker M."/>
            <person name="Nwogha J."/>
            <person name="Shu S."/>
            <person name="Carlson J."/>
            <person name="Kariba R."/>
            <person name="Muthemba S."/>
            <person name="Knop K."/>
            <person name="Barton G.J."/>
            <person name="Sherwood A.V."/>
            <person name="Lopez-Montes A."/>
            <person name="Asiedu R."/>
            <person name="Jamnadass R."/>
            <person name="Muchugi A."/>
            <person name="Goodstein D."/>
            <person name="Egesi C.N."/>
            <person name="Featherston J."/>
            <person name="Asfaw A."/>
            <person name="Simpson G.G."/>
            <person name="Dolezel J."/>
            <person name="Hendre P.S."/>
            <person name="Van Deynze A."/>
            <person name="Kumar P.L."/>
            <person name="Obidiegwu J.E."/>
            <person name="Bhattacharjee R."/>
            <person name="Rokhsar D.S."/>
        </authorList>
    </citation>
    <scope>NUCLEOTIDE SEQUENCE [LARGE SCALE GENOMIC DNA]</scope>
    <source>
        <strain evidence="2">cv. TDa95/00328</strain>
    </source>
</reference>
<keyword evidence="2" id="KW-1185">Reference proteome</keyword>
<comment type="caution">
    <text evidence="1">The sequence shown here is derived from an EMBL/GenBank/DDBJ whole genome shotgun (WGS) entry which is preliminary data.</text>
</comment>
<protein>
    <submittedName>
        <fullName evidence="1">Proteinase inhibitor I13 potato inhibitor I protein</fullName>
    </submittedName>
</protein>
<sequence>MSQCDPCSGTIDCDGKVAWPELVGQTGKVAKETIEKERPDLLVYYLTCGGVRIFDCCCNRVWLEVNPQGTNDFDNGIVCKVPKVG</sequence>
<accession>A0ACB7VR38</accession>
<proteinExistence type="predicted"/>
<dbReference type="EMBL" id="CM037017">
    <property type="protein sequence ID" value="KAH7676850.1"/>
    <property type="molecule type" value="Genomic_DNA"/>
</dbReference>
<dbReference type="Proteomes" id="UP000827976">
    <property type="component" value="Chromosome 7"/>
</dbReference>
<evidence type="ECO:0000313" key="1">
    <source>
        <dbReference type="EMBL" id="KAH7676850.1"/>
    </source>
</evidence>
<gene>
    <name evidence="1" type="ORF">IHE45_07G044700</name>
</gene>
<organism evidence="1 2">
    <name type="scientific">Dioscorea alata</name>
    <name type="common">Purple yam</name>
    <dbReference type="NCBI Taxonomy" id="55571"/>
    <lineage>
        <taxon>Eukaryota</taxon>
        <taxon>Viridiplantae</taxon>
        <taxon>Streptophyta</taxon>
        <taxon>Embryophyta</taxon>
        <taxon>Tracheophyta</taxon>
        <taxon>Spermatophyta</taxon>
        <taxon>Magnoliopsida</taxon>
        <taxon>Liliopsida</taxon>
        <taxon>Dioscoreales</taxon>
        <taxon>Dioscoreaceae</taxon>
        <taxon>Dioscorea</taxon>
    </lineage>
</organism>